<evidence type="ECO:0000259" key="8">
    <source>
        <dbReference type="Pfam" id="PF02687"/>
    </source>
</evidence>
<gene>
    <name evidence="10" type="ORF">FGU71_06980</name>
</gene>
<evidence type="ECO:0000259" key="9">
    <source>
        <dbReference type="Pfam" id="PF12704"/>
    </source>
</evidence>
<feature type="transmembrane region" description="Helical" evidence="7">
    <location>
        <begin position="317"/>
        <end position="337"/>
    </location>
</feature>
<feature type="transmembrane region" description="Helical" evidence="7">
    <location>
        <begin position="265"/>
        <end position="286"/>
    </location>
</feature>
<feature type="transmembrane region" description="Helical" evidence="7">
    <location>
        <begin position="703"/>
        <end position="729"/>
    </location>
</feature>
<feature type="transmembrane region" description="Helical" evidence="7">
    <location>
        <begin position="749"/>
        <end position="771"/>
    </location>
</feature>
<keyword evidence="4 7" id="KW-0812">Transmembrane</keyword>
<feature type="domain" description="ABC3 transporter permease C-terminal" evidence="8">
    <location>
        <begin position="273"/>
        <end position="382"/>
    </location>
</feature>
<evidence type="ECO:0000256" key="7">
    <source>
        <dbReference type="SAM" id="Phobius"/>
    </source>
</evidence>
<feature type="transmembrane region" description="Helical" evidence="7">
    <location>
        <begin position="20"/>
        <end position="39"/>
    </location>
</feature>
<keyword evidence="5 7" id="KW-1133">Transmembrane helix</keyword>
<keyword evidence="11" id="KW-1185">Reference proteome</keyword>
<organism evidence="10 11">
    <name type="scientific">Erythrobacter insulae</name>
    <dbReference type="NCBI Taxonomy" id="2584124"/>
    <lineage>
        <taxon>Bacteria</taxon>
        <taxon>Pseudomonadati</taxon>
        <taxon>Pseudomonadota</taxon>
        <taxon>Alphaproteobacteria</taxon>
        <taxon>Sphingomonadales</taxon>
        <taxon>Erythrobacteraceae</taxon>
        <taxon>Erythrobacter/Porphyrobacter group</taxon>
        <taxon>Erythrobacter</taxon>
    </lineage>
</organism>
<protein>
    <submittedName>
        <fullName evidence="10">FtsX-like permease family protein</fullName>
    </submittedName>
</protein>
<dbReference type="Pfam" id="PF02687">
    <property type="entry name" value="FtsX"/>
    <property type="match status" value="2"/>
</dbReference>
<feature type="domain" description="ABC3 transporter permease C-terminal" evidence="8">
    <location>
        <begin position="661"/>
        <end position="777"/>
    </location>
</feature>
<keyword evidence="3" id="KW-1003">Cell membrane</keyword>
<feature type="domain" description="MacB-like periplasmic core" evidence="9">
    <location>
        <begin position="433"/>
        <end position="630"/>
    </location>
</feature>
<evidence type="ECO:0000256" key="4">
    <source>
        <dbReference type="ARBA" id="ARBA00022692"/>
    </source>
</evidence>
<comment type="subcellular location">
    <subcellularLocation>
        <location evidence="1">Cell membrane</location>
        <topology evidence="1">Multi-pass membrane protein</topology>
    </subcellularLocation>
</comment>
<dbReference type="Proteomes" id="UP000316343">
    <property type="component" value="Unassembled WGS sequence"/>
</dbReference>
<proteinExistence type="inferred from homology"/>
<evidence type="ECO:0000313" key="10">
    <source>
        <dbReference type="EMBL" id="TRD11633.1"/>
    </source>
</evidence>
<comment type="caution">
    <text evidence="10">The sequence shown here is derived from an EMBL/GenBank/DDBJ whole genome shotgun (WGS) entry which is preliminary data.</text>
</comment>
<dbReference type="InterPro" id="IPR051447">
    <property type="entry name" value="Lipoprotein-release_system"/>
</dbReference>
<dbReference type="GO" id="GO:0098797">
    <property type="term" value="C:plasma membrane protein complex"/>
    <property type="evidence" value="ECO:0007669"/>
    <property type="project" value="TreeGrafter"/>
</dbReference>
<evidence type="ECO:0000256" key="5">
    <source>
        <dbReference type="ARBA" id="ARBA00022989"/>
    </source>
</evidence>
<reference evidence="10 11" key="1">
    <citation type="submission" date="2019-06" db="EMBL/GenBank/DDBJ databases">
        <title>Erythrobacter insulae sp. nov., isolated from a tidal flat.</title>
        <authorList>
            <person name="Yoon J.-H."/>
        </authorList>
    </citation>
    <scope>NUCLEOTIDE SEQUENCE [LARGE SCALE GENOMIC DNA]</scope>
    <source>
        <strain evidence="10 11">JBTF-M21</strain>
    </source>
</reference>
<keyword evidence="6 7" id="KW-0472">Membrane</keyword>
<dbReference type="OrthoDB" id="5137249at2"/>
<dbReference type="RefSeq" id="WP_142787906.1">
    <property type="nucleotide sequence ID" value="NZ_VHJK01000001.1"/>
</dbReference>
<dbReference type="GO" id="GO:0044874">
    <property type="term" value="P:lipoprotein localization to outer membrane"/>
    <property type="evidence" value="ECO:0007669"/>
    <property type="project" value="TreeGrafter"/>
</dbReference>
<name>A0A547PBX3_9SPHN</name>
<feature type="transmembrane region" description="Helical" evidence="7">
    <location>
        <begin position="434"/>
        <end position="454"/>
    </location>
</feature>
<dbReference type="InterPro" id="IPR025857">
    <property type="entry name" value="MacB_PCD"/>
</dbReference>
<evidence type="ECO:0000313" key="11">
    <source>
        <dbReference type="Proteomes" id="UP000316343"/>
    </source>
</evidence>
<dbReference type="PANTHER" id="PTHR30489:SF0">
    <property type="entry name" value="LIPOPROTEIN-RELEASING SYSTEM TRANSMEMBRANE PROTEIN LOLE"/>
    <property type="match status" value="1"/>
</dbReference>
<feature type="transmembrane region" description="Helical" evidence="7">
    <location>
        <begin position="659"/>
        <end position="682"/>
    </location>
</feature>
<dbReference type="InterPro" id="IPR003838">
    <property type="entry name" value="ABC3_permease_C"/>
</dbReference>
<accession>A0A547PBX3</accession>
<evidence type="ECO:0000256" key="2">
    <source>
        <dbReference type="ARBA" id="ARBA00005236"/>
    </source>
</evidence>
<feature type="transmembrane region" description="Helical" evidence="7">
    <location>
        <begin position="357"/>
        <end position="385"/>
    </location>
</feature>
<evidence type="ECO:0000256" key="6">
    <source>
        <dbReference type="ARBA" id="ARBA00023136"/>
    </source>
</evidence>
<evidence type="ECO:0000256" key="3">
    <source>
        <dbReference type="ARBA" id="ARBA00022475"/>
    </source>
</evidence>
<dbReference type="EMBL" id="VHJK01000001">
    <property type="protein sequence ID" value="TRD11633.1"/>
    <property type="molecule type" value="Genomic_DNA"/>
</dbReference>
<comment type="similarity">
    <text evidence="2">Belongs to the ABC-4 integral membrane protein family. LolC/E subfamily.</text>
</comment>
<sequence>MRALDLKLVRDLWRMRGQALAIAIVLAAGSATFILSVGVHRSLTVTRDAYYAQNHFADVSANMTRAPRSVVDRAAGIDGVQQAQGSIIQYAILDYPDRVDAVRALLQSVDERGQDRINLVTLKQGRLPTDGNPGEVIVDEAFAIANNVELGHEVDAIIYGRKQRLRIVGIGFAPNYINALAPGDIVPDDRRFGIFWMGRKALEAATDRTEAINTLTVTLQRGASEGDVIRAIDSLLEPYGGTGAYGREDHPSHMFLKSELDQLEAMVQVIPPVFLIVSTFLVYIVLGRMIRTQRSQIGLLKAFGYSNAAIGWHFLKFAFAIAMLATIIGSAAGVWMGRAMTEIYAGLFHFPFLRFSFAPSVFLGAAALAVGSAAFGALSGVAAAVRLTSAVAMSPPPPPVYRAGMVERIGQRAGLSATGHMIVRHIARWPARSAITISGVAISMGLLFSVLQFIDSSHFMLDSYFFRSQRQDISVTFTEPRNEDVLYALRQMPGVLRAEPINGLSVELSYGNRRERTALEATIPKSLLTARIDRDGKLIEMPPGGLMLSRQLAQQLGVQAGESVQVKMLGGRRSEAMLPVGAMVDEFIGARAYATDQTIADLTRDSASVGAVLLLIDPAKREALLAQLKAMPVTLSIGDRDLEMQRFSDLIDQNINTMMVFYIAFASAIAVGVVYNSARILFSERAHELATLRVLGYHRSEVAIVLIGEIALLVIIAVPVGLTVGYWLAQFMVMMFSSDLFRLPFAPEKSTYAFAVIVVLLAALLTAVIVARRVLQLDMVRVLKARD</sequence>
<dbReference type="AlphaFoldDB" id="A0A547PBX3"/>
<evidence type="ECO:0000256" key="1">
    <source>
        <dbReference type="ARBA" id="ARBA00004651"/>
    </source>
</evidence>
<dbReference type="PANTHER" id="PTHR30489">
    <property type="entry name" value="LIPOPROTEIN-RELEASING SYSTEM TRANSMEMBRANE PROTEIN LOLE"/>
    <property type="match status" value="1"/>
</dbReference>
<dbReference type="Pfam" id="PF12704">
    <property type="entry name" value="MacB_PCD"/>
    <property type="match status" value="1"/>
</dbReference>